<sequence>QQPPVYFLRDLHGEDIDGLFYKEELTRIHRDYAKIMQNLTVEKIIRSKGRDRSRRILVSWHDFLENFNTWINPKNIKNFLKKRKKHTPSAHKRY</sequence>
<evidence type="ECO:0000313" key="2">
    <source>
        <dbReference type="EMBL" id="KYN49979.1"/>
    </source>
</evidence>
<reference evidence="2 3" key="1">
    <citation type="submission" date="2016-03" db="EMBL/GenBank/DDBJ databases">
        <title>Cyphomyrmex costatus WGS genome.</title>
        <authorList>
            <person name="Nygaard S."/>
            <person name="Hu H."/>
            <person name="Boomsma J."/>
            <person name="Zhang G."/>
        </authorList>
    </citation>
    <scope>NUCLEOTIDE SEQUENCE [LARGE SCALE GENOMIC DNA]</scope>
    <source>
        <strain evidence="2">MS0001</strain>
        <tissue evidence="2">Whole body</tissue>
    </source>
</reference>
<dbReference type="InterPro" id="IPR000953">
    <property type="entry name" value="Chromo/chromo_shadow_dom"/>
</dbReference>
<dbReference type="GO" id="GO:0005694">
    <property type="term" value="C:chromosome"/>
    <property type="evidence" value="ECO:0007669"/>
    <property type="project" value="UniProtKB-ARBA"/>
</dbReference>
<dbReference type="CDD" id="cd00024">
    <property type="entry name" value="CD_CSD"/>
    <property type="match status" value="1"/>
</dbReference>
<dbReference type="AlphaFoldDB" id="A0A151K1L0"/>
<feature type="non-terminal residue" evidence="2">
    <location>
        <position position="1"/>
    </location>
</feature>
<feature type="domain" description="Chromo" evidence="1">
    <location>
        <begin position="39"/>
        <end position="94"/>
    </location>
</feature>
<comment type="caution">
    <text evidence="2">The sequence shown here is derived from an EMBL/GenBank/DDBJ whole genome shotgun (WGS) entry which is preliminary data.</text>
</comment>
<dbReference type="Proteomes" id="UP000078542">
    <property type="component" value="Unassembled WGS sequence"/>
</dbReference>
<name>A0A151K1L0_9HYME</name>
<organism evidence="2 3">
    <name type="scientific">Cyphomyrmex costatus</name>
    <dbReference type="NCBI Taxonomy" id="456900"/>
    <lineage>
        <taxon>Eukaryota</taxon>
        <taxon>Metazoa</taxon>
        <taxon>Ecdysozoa</taxon>
        <taxon>Arthropoda</taxon>
        <taxon>Hexapoda</taxon>
        <taxon>Insecta</taxon>
        <taxon>Pterygota</taxon>
        <taxon>Neoptera</taxon>
        <taxon>Endopterygota</taxon>
        <taxon>Hymenoptera</taxon>
        <taxon>Apocrita</taxon>
        <taxon>Aculeata</taxon>
        <taxon>Formicoidea</taxon>
        <taxon>Formicidae</taxon>
        <taxon>Myrmicinae</taxon>
        <taxon>Cyphomyrmex</taxon>
    </lineage>
</organism>
<dbReference type="PROSITE" id="PS50013">
    <property type="entry name" value="CHROMO_2"/>
    <property type="match status" value="1"/>
</dbReference>
<accession>A0A151K1L0</accession>
<gene>
    <name evidence="2" type="ORF">ALC62_00006</name>
</gene>
<dbReference type="Gene3D" id="2.40.50.40">
    <property type="match status" value="1"/>
</dbReference>
<proteinExistence type="predicted"/>
<evidence type="ECO:0000313" key="3">
    <source>
        <dbReference type="Proteomes" id="UP000078542"/>
    </source>
</evidence>
<dbReference type="EMBL" id="LKEX01006655">
    <property type="protein sequence ID" value="KYN49979.1"/>
    <property type="molecule type" value="Genomic_DNA"/>
</dbReference>
<keyword evidence="3" id="KW-1185">Reference proteome</keyword>
<dbReference type="SUPFAM" id="SSF54160">
    <property type="entry name" value="Chromo domain-like"/>
    <property type="match status" value="1"/>
</dbReference>
<dbReference type="InterPro" id="IPR016197">
    <property type="entry name" value="Chromo-like_dom_sf"/>
</dbReference>
<evidence type="ECO:0000259" key="1">
    <source>
        <dbReference type="PROSITE" id="PS50013"/>
    </source>
</evidence>
<protein>
    <recommendedName>
        <fullName evidence="1">Chromo domain-containing protein</fullName>
    </recommendedName>
</protein>